<feature type="compositionally biased region" description="Polar residues" evidence="1">
    <location>
        <begin position="13"/>
        <end position="34"/>
    </location>
</feature>
<organism evidence="2 3">
    <name type="scientific">Phytophthora boehmeriae</name>
    <dbReference type="NCBI Taxonomy" id="109152"/>
    <lineage>
        <taxon>Eukaryota</taxon>
        <taxon>Sar</taxon>
        <taxon>Stramenopiles</taxon>
        <taxon>Oomycota</taxon>
        <taxon>Peronosporomycetes</taxon>
        <taxon>Peronosporales</taxon>
        <taxon>Peronosporaceae</taxon>
        <taxon>Phytophthora</taxon>
    </lineage>
</organism>
<keyword evidence="3" id="KW-1185">Reference proteome</keyword>
<sequence>MTPSSSTPTPSSAQRSHPPQRFSPSSSQATQRTWTWAPIDPANSHLRWERRPLDPEQPSDPTPESGLLITRADRSLEVSPSAKVNNSMVSTSNSGFNTSSVTAHDAMEPYSSEQQPTTEPQPDTTELAIVVYDPARTADSTNNYDASTSNAWLSTVAMVFDVAFLGAIQDSSYGDSIAAVDTSAVVALESQTSAMELAIVVYDPDHTSTSISNSNSYGNSSSNGFRSSTNTSILPRIPCGDSVHGTTGPLNMRWLASTMFQPSANDSGLDVMAESEADAPGVEDDGHHDDADVVNDDTAVAPVEVANEEPQVAEPQRPRLANRLKIKPIRPKVYAHNTKRQHQDAEGKARRRALEDKAATTAKTSKTATTEAAARRRTAKTKPSVASRLFDYLQNPVYLAHRAKCKARRAQDTGDTSTRESYQSKPSQPKGS</sequence>
<proteinExistence type="predicted"/>
<dbReference type="Proteomes" id="UP000693981">
    <property type="component" value="Unassembled WGS sequence"/>
</dbReference>
<gene>
    <name evidence="2" type="ORF">PHYBOEH_005919</name>
</gene>
<feature type="region of interest" description="Disordered" evidence="1">
    <location>
        <begin position="333"/>
        <end position="387"/>
    </location>
</feature>
<dbReference type="AlphaFoldDB" id="A0A8T1WQN4"/>
<dbReference type="EMBL" id="JAGDFL010000307">
    <property type="protein sequence ID" value="KAG7394029.1"/>
    <property type="molecule type" value="Genomic_DNA"/>
</dbReference>
<feature type="compositionally biased region" description="Polar residues" evidence="1">
    <location>
        <begin position="413"/>
        <end position="432"/>
    </location>
</feature>
<evidence type="ECO:0000313" key="2">
    <source>
        <dbReference type="EMBL" id="KAG7394029.1"/>
    </source>
</evidence>
<feature type="region of interest" description="Disordered" evidence="1">
    <location>
        <begin position="1"/>
        <end position="101"/>
    </location>
</feature>
<reference evidence="2" key="1">
    <citation type="submission" date="2021-02" db="EMBL/GenBank/DDBJ databases">
        <authorList>
            <person name="Palmer J.M."/>
        </authorList>
    </citation>
    <scope>NUCLEOTIDE SEQUENCE</scope>
    <source>
        <strain evidence="2">SCRP23</strain>
    </source>
</reference>
<feature type="compositionally biased region" description="Basic and acidic residues" evidence="1">
    <location>
        <begin position="341"/>
        <end position="358"/>
    </location>
</feature>
<feature type="region of interest" description="Disordered" evidence="1">
    <location>
        <begin position="404"/>
        <end position="432"/>
    </location>
</feature>
<comment type="caution">
    <text evidence="2">The sequence shown here is derived from an EMBL/GenBank/DDBJ whole genome shotgun (WGS) entry which is preliminary data.</text>
</comment>
<evidence type="ECO:0000313" key="3">
    <source>
        <dbReference type="Proteomes" id="UP000693981"/>
    </source>
</evidence>
<feature type="compositionally biased region" description="Low complexity" evidence="1">
    <location>
        <begin position="359"/>
        <end position="372"/>
    </location>
</feature>
<name>A0A8T1WQN4_9STRA</name>
<evidence type="ECO:0000256" key="1">
    <source>
        <dbReference type="SAM" id="MobiDB-lite"/>
    </source>
</evidence>
<dbReference type="OrthoDB" id="146904at2759"/>
<accession>A0A8T1WQN4</accession>
<protein>
    <submittedName>
        <fullName evidence="2">Uncharacterized protein</fullName>
    </submittedName>
</protein>
<feature type="compositionally biased region" description="Polar residues" evidence="1">
    <location>
        <begin position="82"/>
        <end position="101"/>
    </location>
</feature>
<feature type="compositionally biased region" description="Low complexity" evidence="1">
    <location>
        <begin position="1"/>
        <end position="12"/>
    </location>
</feature>